<evidence type="ECO:0000256" key="2">
    <source>
        <dbReference type="ARBA" id="ARBA00019841"/>
    </source>
</evidence>
<dbReference type="NCBIfam" id="TIGR00644">
    <property type="entry name" value="recJ"/>
    <property type="match status" value="1"/>
</dbReference>
<evidence type="ECO:0000259" key="8">
    <source>
        <dbReference type="Pfam" id="PF17768"/>
    </source>
</evidence>
<dbReference type="GO" id="GO:0006281">
    <property type="term" value="P:DNA repair"/>
    <property type="evidence" value="ECO:0007669"/>
    <property type="project" value="InterPro"/>
</dbReference>
<dbReference type="GO" id="GO:0003676">
    <property type="term" value="F:nucleic acid binding"/>
    <property type="evidence" value="ECO:0007669"/>
    <property type="project" value="InterPro"/>
</dbReference>
<dbReference type="InterPro" id="IPR001667">
    <property type="entry name" value="DDH_dom"/>
</dbReference>
<dbReference type="PATRIC" id="fig|1618422.5.peg.310"/>
<dbReference type="GO" id="GO:0008409">
    <property type="term" value="F:5'-3' exonuclease activity"/>
    <property type="evidence" value="ECO:0007669"/>
    <property type="project" value="InterPro"/>
</dbReference>
<dbReference type="Pfam" id="PF01368">
    <property type="entry name" value="DHH"/>
    <property type="match status" value="1"/>
</dbReference>
<dbReference type="GO" id="GO:0006310">
    <property type="term" value="P:DNA recombination"/>
    <property type="evidence" value="ECO:0007669"/>
    <property type="project" value="InterPro"/>
</dbReference>
<dbReference type="Proteomes" id="UP000034235">
    <property type="component" value="Unassembled WGS sequence"/>
</dbReference>
<dbReference type="InterPro" id="IPR004610">
    <property type="entry name" value="RecJ"/>
</dbReference>
<dbReference type="InterPro" id="IPR038763">
    <property type="entry name" value="DHH_sf"/>
</dbReference>
<keyword evidence="3" id="KW-0540">Nuclease</keyword>
<dbReference type="InterPro" id="IPR041122">
    <property type="entry name" value="RecJ_OB"/>
</dbReference>
<organism evidence="9 10">
    <name type="scientific">Candidatus Daviesbacteria bacterium GW2011_GWA2_38_24</name>
    <dbReference type="NCBI Taxonomy" id="1618422"/>
    <lineage>
        <taxon>Bacteria</taxon>
        <taxon>Candidatus Daviesiibacteriota</taxon>
    </lineage>
</organism>
<dbReference type="SUPFAM" id="SSF64182">
    <property type="entry name" value="DHH phosphoesterases"/>
    <property type="match status" value="1"/>
</dbReference>
<dbReference type="PANTHER" id="PTHR30255:SF2">
    <property type="entry name" value="SINGLE-STRANDED-DNA-SPECIFIC EXONUCLEASE RECJ"/>
    <property type="match status" value="1"/>
</dbReference>
<accession>A0A0G0JKI3</accession>
<evidence type="ECO:0000256" key="5">
    <source>
        <dbReference type="ARBA" id="ARBA00022839"/>
    </source>
</evidence>
<evidence type="ECO:0000256" key="1">
    <source>
        <dbReference type="ARBA" id="ARBA00005915"/>
    </source>
</evidence>
<evidence type="ECO:0000313" key="9">
    <source>
        <dbReference type="EMBL" id="KKQ67377.1"/>
    </source>
</evidence>
<dbReference type="Pfam" id="PF17768">
    <property type="entry name" value="RecJ_OB"/>
    <property type="match status" value="1"/>
</dbReference>
<evidence type="ECO:0000313" key="10">
    <source>
        <dbReference type="Proteomes" id="UP000034235"/>
    </source>
</evidence>
<evidence type="ECO:0000256" key="4">
    <source>
        <dbReference type="ARBA" id="ARBA00022801"/>
    </source>
</evidence>
<evidence type="ECO:0000256" key="3">
    <source>
        <dbReference type="ARBA" id="ARBA00022722"/>
    </source>
</evidence>
<dbReference type="Gene3D" id="2.40.50.460">
    <property type="match status" value="1"/>
</dbReference>
<reference evidence="9 10" key="1">
    <citation type="journal article" date="2015" name="Nature">
        <title>rRNA introns, odd ribosomes, and small enigmatic genomes across a large radiation of phyla.</title>
        <authorList>
            <person name="Brown C.T."/>
            <person name="Hug L.A."/>
            <person name="Thomas B.C."/>
            <person name="Sharon I."/>
            <person name="Castelle C.J."/>
            <person name="Singh A."/>
            <person name="Wilkins M.J."/>
            <person name="Williams K.H."/>
            <person name="Banfield J.F."/>
        </authorList>
    </citation>
    <scope>NUCLEOTIDE SEQUENCE [LARGE SCALE GENOMIC DNA]</scope>
</reference>
<keyword evidence="4" id="KW-0378">Hydrolase</keyword>
<name>A0A0G0JKI3_9BACT</name>
<dbReference type="InterPro" id="IPR003156">
    <property type="entry name" value="DHHA1_dom"/>
</dbReference>
<dbReference type="PANTHER" id="PTHR30255">
    <property type="entry name" value="SINGLE-STRANDED-DNA-SPECIFIC EXONUCLEASE RECJ"/>
    <property type="match status" value="1"/>
</dbReference>
<feature type="domain" description="DDH" evidence="6">
    <location>
        <begin position="67"/>
        <end position="203"/>
    </location>
</feature>
<dbReference type="Gene3D" id="3.90.1640.30">
    <property type="match status" value="1"/>
</dbReference>
<comment type="similarity">
    <text evidence="1">Belongs to the RecJ family.</text>
</comment>
<feature type="domain" description="RecJ OB" evidence="8">
    <location>
        <begin position="424"/>
        <end position="525"/>
    </location>
</feature>
<evidence type="ECO:0000259" key="6">
    <source>
        <dbReference type="Pfam" id="PF01368"/>
    </source>
</evidence>
<keyword evidence="5 9" id="KW-0269">Exonuclease</keyword>
<dbReference type="InterPro" id="IPR051673">
    <property type="entry name" value="SSDNA_exonuclease_RecJ"/>
</dbReference>
<dbReference type="EMBL" id="LBUP01000001">
    <property type="protein sequence ID" value="KKQ67377.1"/>
    <property type="molecule type" value="Genomic_DNA"/>
</dbReference>
<sequence>MPKVWSIIKRKEKDLQKHLLSIRDVKSKKDSDEFFDPKIENYLKEFEIQNLKKAVERIKSAIDKKEQIFIYGDYDVDGVSASAVMYLGLKKIGASVLPYIPHREKEGYGLSKTGIDEIKKKDAKLIITVDNGIVALEQVKYAKDLGIDVIITDHHTPLDTLPDADVIVHSTAICGAAVAWCLIRKLVDEKTAKELLQFVSLGTIADMMPLLGVNRSLIVEGLRQLNTTTNIGLKALILESGLELGKISSFEIGFVLGPRLNAIGRLEHALDALRLLCTKDLLKATKLSRLLCDMNSKRQNLTQIAFDEARLQVQESKKIFVLGSQMWNPGIIGLVAARITEEFARPSIAISIGEAMAKGSARSIKGINIIEALRSVSPLLSEVGGHSGAAGFSIESTKIEEFRIKLEEYFKSVNIDEAVSALEIEAEVEKDELTKKTAKMIAELEPFGIGNPKPLLMTKNLKVSDIRTLSNGKHIKFRANNIDVIGFGMGELANQLKDGQLVDLAYYLEINKFNGSENLQLRLKDLKIK</sequence>
<evidence type="ECO:0000259" key="7">
    <source>
        <dbReference type="Pfam" id="PF02272"/>
    </source>
</evidence>
<dbReference type="Pfam" id="PF02272">
    <property type="entry name" value="DHHA1"/>
    <property type="match status" value="1"/>
</dbReference>
<gene>
    <name evidence="9" type="ORF">US86_C0001G0304</name>
</gene>
<dbReference type="AlphaFoldDB" id="A0A0G0JKI3"/>
<feature type="domain" description="DHHA1" evidence="7">
    <location>
        <begin position="318"/>
        <end position="411"/>
    </location>
</feature>
<proteinExistence type="inferred from homology"/>
<comment type="caution">
    <text evidence="9">The sequence shown here is derived from an EMBL/GenBank/DDBJ whole genome shotgun (WGS) entry which is preliminary data.</text>
</comment>
<protein>
    <recommendedName>
        <fullName evidence="2">Single-stranded-DNA-specific exonuclease RecJ</fullName>
    </recommendedName>
</protein>